<dbReference type="Pfam" id="PF02661">
    <property type="entry name" value="Fic"/>
    <property type="match status" value="1"/>
</dbReference>
<dbReference type="Gene3D" id="1.20.120.1870">
    <property type="entry name" value="Fic/DOC protein, Fido domain"/>
    <property type="match status" value="1"/>
</dbReference>
<dbReference type="Proteomes" id="UP000273326">
    <property type="component" value="Chromosome"/>
</dbReference>
<name>A0A3Q9BK41_9LACT</name>
<feature type="domain" description="Fido" evidence="1">
    <location>
        <begin position="1"/>
        <end position="114"/>
    </location>
</feature>
<evidence type="ECO:0000313" key="2">
    <source>
        <dbReference type="EMBL" id="AZP03766.1"/>
    </source>
</evidence>
<gene>
    <name evidence="2" type="ORF">EJN90_03285</name>
</gene>
<evidence type="ECO:0000259" key="1">
    <source>
        <dbReference type="PROSITE" id="PS51459"/>
    </source>
</evidence>
<proteinExistence type="predicted"/>
<dbReference type="InterPro" id="IPR003812">
    <property type="entry name" value="Fido"/>
</dbReference>
<dbReference type="SUPFAM" id="SSF140931">
    <property type="entry name" value="Fic-like"/>
    <property type="match status" value="1"/>
</dbReference>
<keyword evidence="3" id="KW-1185">Reference proteome</keyword>
<protein>
    <submittedName>
        <fullName evidence="2">Type II toxin-antitoxin system death-on-curing family toxin</fullName>
    </submittedName>
</protein>
<dbReference type="EMBL" id="CP034465">
    <property type="protein sequence ID" value="AZP03766.1"/>
    <property type="molecule type" value="Genomic_DNA"/>
</dbReference>
<dbReference type="InterPro" id="IPR006440">
    <property type="entry name" value="Doc"/>
</dbReference>
<dbReference type="PANTHER" id="PTHR39426:SF1">
    <property type="entry name" value="HOMOLOGY TO DEATH-ON-CURING PROTEIN OF PHAGE P1"/>
    <property type="match status" value="1"/>
</dbReference>
<dbReference type="AlphaFoldDB" id="A0A3Q9BK41"/>
<dbReference type="PROSITE" id="PS51459">
    <property type="entry name" value="FIDO"/>
    <property type="match status" value="1"/>
</dbReference>
<reference evidence="3" key="1">
    <citation type="submission" date="2018-12" db="EMBL/GenBank/DDBJ databases">
        <title>Complete genome sequencing of Jeotgalibaca sp. H21T32.</title>
        <authorList>
            <person name="Bae J.-W."/>
            <person name="Lee S.-Y."/>
        </authorList>
    </citation>
    <scope>NUCLEOTIDE SEQUENCE [LARGE SCALE GENOMIC DNA]</scope>
    <source>
        <strain evidence="3">H21T32</strain>
    </source>
</reference>
<dbReference type="NCBIfam" id="TIGR01550">
    <property type="entry name" value="DOC_P1"/>
    <property type="match status" value="1"/>
</dbReference>
<organism evidence="2 3">
    <name type="scientific">Jeotgalibaca ciconiae</name>
    <dbReference type="NCBI Taxonomy" id="2496265"/>
    <lineage>
        <taxon>Bacteria</taxon>
        <taxon>Bacillati</taxon>
        <taxon>Bacillota</taxon>
        <taxon>Bacilli</taxon>
        <taxon>Lactobacillales</taxon>
        <taxon>Carnobacteriaceae</taxon>
        <taxon>Jeotgalibaca</taxon>
    </lineage>
</organism>
<dbReference type="InterPro" id="IPR036597">
    <property type="entry name" value="Fido-like_dom_sf"/>
</dbReference>
<dbReference type="GO" id="GO:0016301">
    <property type="term" value="F:kinase activity"/>
    <property type="evidence" value="ECO:0007669"/>
    <property type="project" value="InterPro"/>
</dbReference>
<evidence type="ECO:0000313" key="3">
    <source>
        <dbReference type="Proteomes" id="UP000273326"/>
    </source>
</evidence>
<dbReference type="InterPro" id="IPR053737">
    <property type="entry name" value="Type_II_TA_Toxin"/>
</dbReference>
<dbReference type="PANTHER" id="PTHR39426">
    <property type="entry name" value="HOMOLOGY TO DEATH-ON-CURING PROTEIN OF PHAGE P1"/>
    <property type="match status" value="1"/>
</dbReference>
<dbReference type="KEGG" id="jeh:EJN90_03285"/>
<sequence length="125" mass="14296">MNAYLIKKDSPAETIGVKDASALNMCVRSVHQSVFDEDLYPTVEDKASILYINLIKKHCFHNGNKRTATMAMNYVLKINGLEWIMNHDDTVELAVKVATWNNSDFDSLKDYVVQTIKENTKKQQK</sequence>
<dbReference type="OrthoDB" id="9802752at2"/>
<accession>A0A3Q9BK41</accession>